<dbReference type="PROSITE" id="PS00108">
    <property type="entry name" value="PROTEIN_KINASE_ST"/>
    <property type="match status" value="1"/>
</dbReference>
<feature type="region of interest" description="Disordered" evidence="11">
    <location>
        <begin position="397"/>
        <end position="422"/>
    </location>
</feature>
<dbReference type="GO" id="GO:0005524">
    <property type="term" value="F:ATP binding"/>
    <property type="evidence" value="ECO:0007669"/>
    <property type="project" value="UniProtKB-UniRule"/>
</dbReference>
<organism evidence="13 14">
    <name type="scientific">Phaseolus angularis</name>
    <name type="common">Azuki bean</name>
    <name type="synonym">Vigna angularis</name>
    <dbReference type="NCBI Taxonomy" id="3914"/>
    <lineage>
        <taxon>Eukaryota</taxon>
        <taxon>Viridiplantae</taxon>
        <taxon>Streptophyta</taxon>
        <taxon>Embryophyta</taxon>
        <taxon>Tracheophyta</taxon>
        <taxon>Spermatophyta</taxon>
        <taxon>Magnoliopsida</taxon>
        <taxon>eudicotyledons</taxon>
        <taxon>Gunneridae</taxon>
        <taxon>Pentapetalae</taxon>
        <taxon>rosids</taxon>
        <taxon>fabids</taxon>
        <taxon>Fabales</taxon>
        <taxon>Fabaceae</taxon>
        <taxon>Papilionoideae</taxon>
        <taxon>50 kb inversion clade</taxon>
        <taxon>NPAAA clade</taxon>
        <taxon>indigoferoid/millettioid clade</taxon>
        <taxon>Phaseoleae</taxon>
        <taxon>Vigna</taxon>
    </lineage>
</organism>
<dbReference type="FunFam" id="3.30.200.20:FF:000081">
    <property type="entry name" value="Octicosapeptide/phox/Bem1p domain kinase superfamily protein"/>
    <property type="match status" value="1"/>
</dbReference>
<dbReference type="CDD" id="cd06410">
    <property type="entry name" value="PB1_UP2"/>
    <property type="match status" value="1"/>
</dbReference>
<evidence type="ECO:0000256" key="9">
    <source>
        <dbReference type="ARBA" id="ARBA00023294"/>
    </source>
</evidence>
<dbReference type="InterPro" id="IPR000270">
    <property type="entry name" value="PB1_dom"/>
</dbReference>
<dbReference type="PANTHER" id="PTHR23257">
    <property type="entry name" value="SERINE-THREONINE PROTEIN KINASE"/>
    <property type="match status" value="1"/>
</dbReference>
<dbReference type="InterPro" id="IPR001245">
    <property type="entry name" value="Ser-Thr/Tyr_kinase_cat_dom"/>
</dbReference>
<evidence type="ECO:0000256" key="5">
    <source>
        <dbReference type="ARBA" id="ARBA00022679"/>
    </source>
</evidence>
<evidence type="ECO:0000313" key="13">
    <source>
        <dbReference type="EMBL" id="KAG2398839.1"/>
    </source>
</evidence>
<protein>
    <submittedName>
        <fullName evidence="13">Serine/threonine-protein kinase</fullName>
    </submittedName>
</protein>
<dbReference type="PROSITE" id="PS50011">
    <property type="entry name" value="PROTEIN_KINASE_DOM"/>
    <property type="match status" value="1"/>
</dbReference>
<dbReference type="InterPro" id="IPR008271">
    <property type="entry name" value="Ser/Thr_kinase_AS"/>
</dbReference>
<evidence type="ECO:0000256" key="2">
    <source>
        <dbReference type="ARBA" id="ARBA00022490"/>
    </source>
</evidence>
<evidence type="ECO:0000256" key="1">
    <source>
        <dbReference type="ARBA" id="ARBA00004496"/>
    </source>
</evidence>
<dbReference type="Gene3D" id="1.10.510.10">
    <property type="entry name" value="Transferase(Phosphotransferase) domain 1"/>
    <property type="match status" value="1"/>
</dbReference>
<evidence type="ECO:0000256" key="10">
    <source>
        <dbReference type="PROSITE-ProRule" id="PRU10141"/>
    </source>
</evidence>
<keyword evidence="6 10" id="KW-0547">Nucleotide-binding</keyword>
<evidence type="ECO:0000256" key="11">
    <source>
        <dbReference type="SAM" id="MobiDB-lite"/>
    </source>
</evidence>
<dbReference type="Gene3D" id="3.10.20.90">
    <property type="entry name" value="Phosphatidylinositol 3-kinase Catalytic Subunit, Chain A, domain 1"/>
    <property type="match status" value="1"/>
</dbReference>
<dbReference type="CDD" id="cd13999">
    <property type="entry name" value="STKc_MAP3K-like"/>
    <property type="match status" value="1"/>
</dbReference>
<comment type="caution">
    <text evidence="13">The sequence shown here is derived from an EMBL/GenBank/DDBJ whole genome shotgun (WGS) entry which is preliminary data.</text>
</comment>
<dbReference type="SMART" id="SM00220">
    <property type="entry name" value="S_TKc"/>
    <property type="match status" value="1"/>
</dbReference>
<accession>A0A8T0KI87</accession>
<dbReference type="FunFam" id="1.10.510.10:FF:000142">
    <property type="entry name" value="Octicosapeptide/phox/Bem1p domain kinase superfamily protein"/>
    <property type="match status" value="1"/>
</dbReference>
<dbReference type="SUPFAM" id="SSF56112">
    <property type="entry name" value="Protein kinase-like (PK-like)"/>
    <property type="match status" value="1"/>
</dbReference>
<dbReference type="InterPro" id="IPR011009">
    <property type="entry name" value="Kinase-like_dom_sf"/>
</dbReference>
<keyword evidence="5" id="KW-0808">Transferase</keyword>
<dbReference type="GO" id="GO:0009734">
    <property type="term" value="P:auxin-activated signaling pathway"/>
    <property type="evidence" value="ECO:0007669"/>
    <property type="project" value="UniProtKB-KW"/>
</dbReference>
<evidence type="ECO:0000256" key="6">
    <source>
        <dbReference type="ARBA" id="ARBA00022741"/>
    </source>
</evidence>
<evidence type="ECO:0000313" key="14">
    <source>
        <dbReference type="Proteomes" id="UP000743370"/>
    </source>
</evidence>
<dbReference type="PROSITE" id="PS00107">
    <property type="entry name" value="PROTEIN_KINASE_ATP"/>
    <property type="match status" value="1"/>
</dbReference>
<feature type="region of interest" description="Disordered" evidence="11">
    <location>
        <begin position="1679"/>
        <end position="1710"/>
    </location>
</feature>
<name>A0A8T0KI87_PHAAN</name>
<reference evidence="13 14" key="1">
    <citation type="submission" date="2020-05" db="EMBL/GenBank/DDBJ databases">
        <title>Vigna angularis (adzuki bean) Var. LongXiaoDou No. 4 denovo assembly.</title>
        <authorList>
            <person name="Xiang H."/>
        </authorList>
    </citation>
    <scope>NUCLEOTIDE SEQUENCE [LARGE SCALE GENOMIC DNA]</scope>
    <source>
        <tissue evidence="13">Leaf</tissue>
    </source>
</reference>
<keyword evidence="7 13" id="KW-0418">Kinase</keyword>
<dbReference type="InterPro" id="IPR017441">
    <property type="entry name" value="Protein_kinase_ATP_BS"/>
</dbReference>
<proteinExistence type="predicted"/>
<comment type="subcellular location">
    <subcellularLocation>
        <location evidence="1">Cytoplasm</location>
    </subcellularLocation>
</comment>
<keyword evidence="2" id="KW-0963">Cytoplasm</keyword>
<dbReference type="PANTHER" id="PTHR23257:SF797">
    <property type="entry name" value="KINASE SUPERFAMILY WITH OCTICOSAPEPTIDE_PHOX_BEM1P DOMAIN-CONTAINING PROTEIN"/>
    <property type="match status" value="1"/>
</dbReference>
<dbReference type="InterPro" id="IPR050167">
    <property type="entry name" value="Ser_Thr_protein_kinase"/>
</dbReference>
<evidence type="ECO:0000256" key="3">
    <source>
        <dbReference type="ARBA" id="ARBA00022527"/>
    </source>
</evidence>
<dbReference type="Pfam" id="PF00564">
    <property type="entry name" value="PB1"/>
    <property type="match status" value="1"/>
</dbReference>
<keyword evidence="9" id="KW-0927">Auxin signaling pathway</keyword>
<evidence type="ECO:0000256" key="4">
    <source>
        <dbReference type="ARBA" id="ARBA00022553"/>
    </source>
</evidence>
<keyword evidence="8 10" id="KW-0067">ATP-binding</keyword>
<dbReference type="GO" id="GO:0004674">
    <property type="term" value="F:protein serine/threonine kinase activity"/>
    <property type="evidence" value="ECO:0007669"/>
    <property type="project" value="UniProtKB-KW"/>
</dbReference>
<evidence type="ECO:0000256" key="8">
    <source>
        <dbReference type="ARBA" id="ARBA00022840"/>
    </source>
</evidence>
<dbReference type="SUPFAM" id="SSF54277">
    <property type="entry name" value="CAD &amp; PB1 domains"/>
    <property type="match status" value="1"/>
</dbReference>
<gene>
    <name evidence="13" type="ORF">HKW66_Vig0086800</name>
</gene>
<dbReference type="GO" id="GO:0005737">
    <property type="term" value="C:cytoplasm"/>
    <property type="evidence" value="ECO:0007669"/>
    <property type="project" value="UniProtKB-SubCell"/>
</dbReference>
<dbReference type="Proteomes" id="UP000743370">
    <property type="component" value="Unassembled WGS sequence"/>
</dbReference>
<keyword evidence="3" id="KW-0723">Serine/threonine-protein kinase</keyword>
<sequence length="1710" mass="186850">MKRSTPRAPTLSLSPFFFPSLLLFSTAVSHFPGKNLTALLLHATVLVSFVFDLRVLLIGGFLCDFEFSVVMAFEQTSVPGGDVVRPLNSVARSVAEEPLVLPVSTAVPGAVPIFCPASVSDAGLVGMGYGNVTSGGGGGAATWCVRPAVPVHNHNPSVNPAVGFVHAPSFPNRVGAVGGNAVDVSSSFVAATHGQRTDQANEEGGDDSISGRKMKLMCSYGGKILPRPSDGMLRYVGGQTRIISVKRDVSFNDLVQKMVSTFGQHVVIKYQLPDEDLDALVSVSCPDDLENMMEEYERLIERSPDGSPKLRVFLLSSSELDPSGVAQFVNLHDGGLKYVEAVNGIADGIGGKLTRKASYTSAVSTQNSDFSGIDALDSLNAAQGDVSGVPVPMPSSLSPVGNVAASHDGSSNSVVPEPGTSYTEASAVPLGIPVSNSGPTHIPPLQNEVELEKSVPVTFSQTQFGLQQSGLEIPPSAPLQTSFDHRQEVMNHADYVQLPPHMGFLNPQFLGKPGSIYTQHQFHDHTSRFGSHQVIPAMQMAMTQPFSHAALRPSVIQPQPFMQPQQNLLDQYNDENASGLRIHQVPAEQSYKTFQVQVPFGGNYGWVQVPSAEHVIFSDAFVPQQPMMIPEKLQRVEDCYMCQKKLPHAHSDPVVQDQRNSCAGPISDSIPSFYSLPTEDNSRAQATNMVLVSAPVKDDNVEQAVVTRPKVHSKLDTPAGAACTDTTGLSLELESETAFIQRLDRSDHPRNAVIPEAVVRTGEKQLPSDGLMGTAPHSYRDDITRQHMVPLQSRSKEDALVNKPVANDIPLVGGTSVENSDCVVQECPTEYTNELPSTTSKADAMENWIAQDLLKPIDGRIDNLKIGNPENFLNNDKFDYSTQHVAEKKGVPLDNKIGKSKLITDADQINMIDILPSSTVEISYGNNSRPVEYNEVIQTPVWGIPGSNPQPKSGNHHREDAVLSSVPPSARFGEVKDSSNSLFSNQDLWNIHNSYFPPPRPNKVALKKETYSNMDQLGENLGINGEQNLEAQLDNGLYQTLKQNLTLEEARSAAKVSSEDRQLQAVAEGLAASVLHSSTSSNLDLNAKDVPHHEDIGDGDVQNNLIDIQHKDKIQDLKSKLPEKLNFGFPASDVGALQIIKNCDLEELIELGSGTFGTVYHGKWRGTDVAIKRINDRCFAGKHSEQERLRADFWNEAIKLADLHHPNVVAFYGVVLDGPGGSVATVTEYMVNGSLRNALQKNGSIGRFGFEQRTYSVGVSMSFPLLSYPSCMEYCAPVRLYFSVFLTVFIGDRCSVRNLDKRKRLLIAMDVAFGMEYLHGKNIVHFDLKSDNLLVNLRDPHRPICKVGDLGLSKVKCQTLISGGVRGTLPWMAPELLNGSSSLVSEKVDVFSFGIVMWELLTGEEPYADLHYGAIIGGIVNNTLRPPVPESCDPEWRLLMEMCWSSEPSERPSFTEIANGLRSMATKISPKGQNQQQQPASSLISLLPLLYEWTWEPPTAGHDTACTVGLAISFPLVFNSIIVSWVTDMPIAKHRPKPSLVIPNFIMVSGSHNSIYIIKLPSAPTLSNCSFSENMAGSEGRPLVEAVEQKEDFYEEQESSGCGYGCFRGFGLSWCRGGREEEKNGDSWVSCKLRNIKEFTEVIAGPKWKTFIRKISGYGKKQQKNRFQYDEHSYALNFNSGAQSEDDDMPPSFSARFTAPFPSARRQTEQ</sequence>
<dbReference type="InterPro" id="IPR000719">
    <property type="entry name" value="Prot_kinase_dom"/>
</dbReference>
<feature type="compositionally biased region" description="Polar residues" evidence="11">
    <location>
        <begin position="408"/>
        <end position="422"/>
    </location>
</feature>
<dbReference type="Gene3D" id="3.30.200.20">
    <property type="entry name" value="Phosphorylase Kinase, domain 1"/>
    <property type="match status" value="1"/>
</dbReference>
<dbReference type="FunFam" id="3.10.20.90:FF:000058">
    <property type="entry name" value="Octicosapeptide/phox/Bem1p domain kinase superfamily protein"/>
    <property type="match status" value="1"/>
</dbReference>
<dbReference type="SMART" id="SM00666">
    <property type="entry name" value="PB1"/>
    <property type="match status" value="1"/>
</dbReference>
<dbReference type="GO" id="GO:0010928">
    <property type="term" value="P:regulation of auxin mediated signaling pathway"/>
    <property type="evidence" value="ECO:0007669"/>
    <property type="project" value="UniProtKB-ARBA"/>
</dbReference>
<feature type="domain" description="Protein kinase" evidence="12">
    <location>
        <begin position="1145"/>
        <end position="1465"/>
    </location>
</feature>
<dbReference type="EMBL" id="JABFOF010000004">
    <property type="protein sequence ID" value="KAG2398839.1"/>
    <property type="molecule type" value="Genomic_DNA"/>
</dbReference>
<keyword evidence="4" id="KW-0597">Phosphoprotein</keyword>
<evidence type="ECO:0000256" key="7">
    <source>
        <dbReference type="ARBA" id="ARBA00022777"/>
    </source>
</evidence>
<evidence type="ECO:0000259" key="12">
    <source>
        <dbReference type="PROSITE" id="PS50011"/>
    </source>
</evidence>
<feature type="binding site" evidence="10">
    <location>
        <position position="1182"/>
    </location>
    <ligand>
        <name>ATP</name>
        <dbReference type="ChEBI" id="CHEBI:30616"/>
    </ligand>
</feature>
<dbReference type="Pfam" id="PF07714">
    <property type="entry name" value="PK_Tyr_Ser-Thr"/>
    <property type="match status" value="1"/>
</dbReference>